<name>A0A397T3C6_9GLOM</name>
<dbReference type="GO" id="GO:0004557">
    <property type="term" value="F:alpha-galactosidase activity"/>
    <property type="evidence" value="ECO:0007669"/>
    <property type="project" value="UniProtKB-EC"/>
</dbReference>
<evidence type="ECO:0000256" key="2">
    <source>
        <dbReference type="ARBA" id="ARBA00007240"/>
    </source>
</evidence>
<dbReference type="InterPro" id="IPR008811">
    <property type="entry name" value="Glycosyl_hydrolases_36"/>
</dbReference>
<dbReference type="AlphaFoldDB" id="A0A397T3C6"/>
<dbReference type="InterPro" id="IPR017853">
    <property type="entry name" value="GH"/>
</dbReference>
<proteinExistence type="inferred from homology"/>
<sequence>MEAYVQPSLLSTTYIHRNEVLTFKFYILSAEEYSPLHTLNVQLWSNINDNKWSGINFIENIEENLVGCKEIKYRIFELNVDSGSVKEGRYEFTIRVHSSAWSDDGEWRWLSEDLNKNGKIFIGPSKEIPSTSGTEKGIDSIFNKDTFNRIETIQTSKNIDNWCATMNITSIKGNFIYKNLGIPKNLVRYFGLERLTNWWLIPTSGSEKLNITSKDVQYLIIQQTSGDYISLIPLTNEKYTSALKSDDDGNLVVKCAFNNNECDKNVEVKLIISKGRELNDVIENCMNAIKKVIFQDEPKQDIVNTICVSNNGIVYYDKLGYCTWNAFYDKVRAEDLLQALNSLHNIGIQVGYVILDDGWQKVDNHRRIQGFEADLGKFPFGLKGIVDQVKKEFPYIEHFGVWHTLWGYWNGVDPSIFSDRYDVRKTTYNSPNGTLVAHIISPQDIHRFYDDFYSYLKEQGIDMVKVDFQSCFDDVENYEHKWWWVDYQKALNASINKYFNQKLIYCMANSPSIIQNILSNKKILSGEHMPLYRNSDDYYPDIEESHSWHIYTNAMNNLFTSHLNCIPDWDMCQSYHEYGEYHAAARAISGSPMYFTDIPNHHNKDIMEKCLVKTPKKIMQLLRCEKSAIPSGNIDDLFIDLTKVDKLLKFTNQNGRINVLGLWNCRNKNLIDHINISESFSFHKERGNVNKELVMYFVMNKELTLFKQSINVLIKKKSFEIILFIPVDTLNIDNYYLKMTCIGLINKYNGSKAILSNELKKISNNKVIYNVELVGYGECGFYLCCDEKNICNIKATLDDEEVVKENIKYEKEKELLIVKLEDNSGRVNGKESIKLSIEVNLDK</sequence>
<evidence type="ECO:0000313" key="6">
    <source>
        <dbReference type="Proteomes" id="UP000265703"/>
    </source>
</evidence>
<dbReference type="PANTHER" id="PTHR31268">
    <property type="match status" value="1"/>
</dbReference>
<comment type="similarity">
    <text evidence="2">Belongs to the glycosyl hydrolases 36 family.</text>
</comment>
<gene>
    <name evidence="5" type="ORF">C1645_737753</name>
</gene>
<comment type="caution">
    <text evidence="5">The sequence shown here is derived from an EMBL/GenBank/DDBJ whole genome shotgun (WGS) entry which is preliminary data.</text>
</comment>
<evidence type="ECO:0000256" key="4">
    <source>
        <dbReference type="ARBA" id="ARBA00049426"/>
    </source>
</evidence>
<dbReference type="Gene3D" id="3.20.20.70">
    <property type="entry name" value="Aldolase class I"/>
    <property type="match status" value="1"/>
</dbReference>
<keyword evidence="3" id="KW-0119">Carbohydrate metabolism</keyword>
<dbReference type="OrthoDB" id="4664297at2759"/>
<dbReference type="PANTHER" id="PTHR31268:SF32">
    <property type="entry name" value="GALACTINOL--SUCROSE GALACTOSYLTRANSFERASE 2-RELATED"/>
    <property type="match status" value="1"/>
</dbReference>
<accession>A0A397T3C6</accession>
<reference evidence="5 6" key="1">
    <citation type="submission" date="2018-06" db="EMBL/GenBank/DDBJ databases">
        <title>Comparative genomics reveals the genomic features of Rhizophagus irregularis, R. cerebriforme, R. diaphanum and Gigaspora rosea, and their symbiotic lifestyle signature.</title>
        <authorList>
            <person name="Morin E."/>
            <person name="San Clemente H."/>
            <person name="Chen E.C.H."/>
            <person name="De La Providencia I."/>
            <person name="Hainaut M."/>
            <person name="Kuo A."/>
            <person name="Kohler A."/>
            <person name="Murat C."/>
            <person name="Tang N."/>
            <person name="Roy S."/>
            <person name="Loubradou J."/>
            <person name="Henrissat B."/>
            <person name="Grigoriev I.V."/>
            <person name="Corradi N."/>
            <person name="Roux C."/>
            <person name="Martin F.M."/>
        </authorList>
    </citation>
    <scope>NUCLEOTIDE SEQUENCE [LARGE SCALE GENOMIC DNA]</scope>
    <source>
        <strain evidence="5 6">DAOM 227022</strain>
    </source>
</reference>
<evidence type="ECO:0000256" key="1">
    <source>
        <dbReference type="ARBA" id="ARBA00001255"/>
    </source>
</evidence>
<comment type="catalytic activity">
    <reaction evidence="4">
        <text>alpha-D-galactosyl-(1-&gt;3)-1D-myo-inositol + sucrose = raffinose + myo-inositol</text>
        <dbReference type="Rhea" id="RHEA:20161"/>
        <dbReference type="ChEBI" id="CHEBI:16634"/>
        <dbReference type="ChEBI" id="CHEBI:17268"/>
        <dbReference type="ChEBI" id="CHEBI:17505"/>
        <dbReference type="ChEBI" id="CHEBI:17992"/>
        <dbReference type="EC" id="2.4.1.82"/>
    </reaction>
</comment>
<dbReference type="EMBL" id="QKYT01000176">
    <property type="protein sequence ID" value="RIA90617.1"/>
    <property type="molecule type" value="Genomic_DNA"/>
</dbReference>
<dbReference type="STRING" id="658196.A0A397T3C6"/>
<dbReference type="GO" id="GO:0047274">
    <property type="term" value="F:galactinol-sucrose galactosyltransferase activity"/>
    <property type="evidence" value="ECO:0007669"/>
    <property type="project" value="UniProtKB-EC"/>
</dbReference>
<dbReference type="Pfam" id="PF05691">
    <property type="entry name" value="Raffinose_syn"/>
    <property type="match status" value="2"/>
</dbReference>
<evidence type="ECO:0000256" key="3">
    <source>
        <dbReference type="ARBA" id="ARBA00023277"/>
    </source>
</evidence>
<keyword evidence="5" id="KW-0378">Hydrolase</keyword>
<dbReference type="InterPro" id="IPR013785">
    <property type="entry name" value="Aldolase_TIM"/>
</dbReference>
<dbReference type="Proteomes" id="UP000265703">
    <property type="component" value="Unassembled WGS sequence"/>
</dbReference>
<comment type="catalytic activity">
    <reaction evidence="1">
        <text>Hydrolysis of terminal, non-reducing alpha-D-galactose residues in alpha-D-galactosides, including galactose oligosaccharides, galactomannans and galactolipids.</text>
        <dbReference type="EC" id="3.2.1.22"/>
    </reaction>
</comment>
<dbReference type="SUPFAM" id="SSF51445">
    <property type="entry name" value="(Trans)glycosidases"/>
    <property type="match status" value="1"/>
</dbReference>
<organism evidence="5 6">
    <name type="scientific">Glomus cerebriforme</name>
    <dbReference type="NCBI Taxonomy" id="658196"/>
    <lineage>
        <taxon>Eukaryota</taxon>
        <taxon>Fungi</taxon>
        <taxon>Fungi incertae sedis</taxon>
        <taxon>Mucoromycota</taxon>
        <taxon>Glomeromycotina</taxon>
        <taxon>Glomeromycetes</taxon>
        <taxon>Glomerales</taxon>
        <taxon>Glomeraceae</taxon>
        <taxon>Glomus</taxon>
    </lineage>
</organism>
<protein>
    <submittedName>
        <fullName evidence="5">Glycoside Hydrolase Family 36 protein</fullName>
    </submittedName>
</protein>
<keyword evidence="6" id="KW-1185">Reference proteome</keyword>
<evidence type="ECO:0000313" key="5">
    <source>
        <dbReference type="EMBL" id="RIA90617.1"/>
    </source>
</evidence>